<keyword evidence="2" id="KW-1185">Reference proteome</keyword>
<accession>A0A560I3C8</accession>
<comment type="caution">
    <text evidence="1">The sequence shown here is derived from an EMBL/GenBank/DDBJ whole genome shotgun (WGS) entry which is preliminary data.</text>
</comment>
<evidence type="ECO:0000313" key="2">
    <source>
        <dbReference type="Proteomes" id="UP000315914"/>
    </source>
</evidence>
<sequence length="57" mass="6186">MPQNRRRPDDKQSGETTEVGISIRSFATRGRLVLTLATITFFATGTAQRRNGSASGC</sequence>
<dbReference type="EMBL" id="VITW01000008">
    <property type="protein sequence ID" value="TWB70191.1"/>
    <property type="molecule type" value="Genomic_DNA"/>
</dbReference>
<reference evidence="1 2" key="1">
    <citation type="submission" date="2019-06" db="EMBL/GenBank/DDBJ databases">
        <title>Genomic Encyclopedia of Type Strains, Phase IV (KMG-V): Genome sequencing to study the core and pangenomes of soil and plant-associated prokaryotes.</title>
        <authorList>
            <person name="Whitman W."/>
        </authorList>
    </citation>
    <scope>NUCLEOTIDE SEQUENCE [LARGE SCALE GENOMIC DNA]</scope>
    <source>
        <strain evidence="1 2">BR 10556</strain>
    </source>
</reference>
<gene>
    <name evidence="1" type="ORF">FBZ95_108190</name>
</gene>
<protein>
    <submittedName>
        <fullName evidence="1">Uncharacterized protein</fullName>
    </submittedName>
</protein>
<proteinExistence type="predicted"/>
<dbReference type="AlphaFoldDB" id="A0A560I3C8"/>
<evidence type="ECO:0000313" key="1">
    <source>
        <dbReference type="EMBL" id="TWB70191.1"/>
    </source>
</evidence>
<name>A0A560I3C8_9BRAD</name>
<dbReference type="Proteomes" id="UP000315914">
    <property type="component" value="Unassembled WGS sequence"/>
</dbReference>
<organism evidence="1 2">
    <name type="scientific">Bradyrhizobium sacchari</name>
    <dbReference type="NCBI Taxonomy" id="1399419"/>
    <lineage>
        <taxon>Bacteria</taxon>
        <taxon>Pseudomonadati</taxon>
        <taxon>Pseudomonadota</taxon>
        <taxon>Alphaproteobacteria</taxon>
        <taxon>Hyphomicrobiales</taxon>
        <taxon>Nitrobacteraceae</taxon>
        <taxon>Bradyrhizobium</taxon>
    </lineage>
</organism>